<accession>A0AAV5W8S7</accession>
<comment type="caution">
    <text evidence="7">The sequence shown here is derived from an EMBL/GenBank/DDBJ whole genome shotgun (WGS) entry which is preliminary data.</text>
</comment>
<keyword evidence="3" id="KW-0418">Kinase</keyword>
<keyword evidence="2" id="KW-0547">Nucleotide-binding</keyword>
<evidence type="ECO:0000259" key="6">
    <source>
        <dbReference type="PROSITE" id="PS50011"/>
    </source>
</evidence>
<evidence type="ECO:0000256" key="2">
    <source>
        <dbReference type="ARBA" id="ARBA00022741"/>
    </source>
</evidence>
<dbReference type="Gene3D" id="1.10.510.10">
    <property type="entry name" value="Transferase(Phosphotransferase) domain 1"/>
    <property type="match status" value="1"/>
</dbReference>
<dbReference type="InterPro" id="IPR001245">
    <property type="entry name" value="Ser-Thr/Tyr_kinase_cat_dom"/>
</dbReference>
<name>A0AAV5W8S7_9BILA</name>
<keyword evidence="4" id="KW-0067">ATP-binding</keyword>
<dbReference type="InterPro" id="IPR011009">
    <property type="entry name" value="Kinase-like_dom_sf"/>
</dbReference>
<evidence type="ECO:0000256" key="4">
    <source>
        <dbReference type="ARBA" id="ARBA00022840"/>
    </source>
</evidence>
<dbReference type="EMBL" id="BTSY01000005">
    <property type="protein sequence ID" value="GMT27128.1"/>
    <property type="molecule type" value="Genomic_DNA"/>
</dbReference>
<dbReference type="PANTHER" id="PTHR44329">
    <property type="entry name" value="SERINE/THREONINE-PROTEIN KINASE TNNI3K-RELATED"/>
    <property type="match status" value="1"/>
</dbReference>
<reference evidence="7" key="1">
    <citation type="submission" date="2023-10" db="EMBL/GenBank/DDBJ databases">
        <title>Genome assembly of Pristionchus species.</title>
        <authorList>
            <person name="Yoshida K."/>
            <person name="Sommer R.J."/>
        </authorList>
    </citation>
    <scope>NUCLEOTIDE SEQUENCE</scope>
    <source>
        <strain evidence="7">RS5133</strain>
    </source>
</reference>
<dbReference type="PROSITE" id="PS50011">
    <property type="entry name" value="PROTEIN_KINASE_DOM"/>
    <property type="match status" value="1"/>
</dbReference>
<dbReference type="InterPro" id="IPR051681">
    <property type="entry name" value="Ser/Thr_Kinases-Pseudokinases"/>
</dbReference>
<keyword evidence="8" id="KW-1185">Reference proteome</keyword>
<sequence>LWFSLVASTHFLLFPVNRPVFSLAMAEEKTPVIDLCAVPMTFLGGQFGAFKYDLPGALLNIADAKVTVAAKKIETSKEGKVRALFPLQHENLVRLIALGKNRDQCFLIMELCPRTLAGELDQCRLSTEYINPVVFVDCVCQLTEGIKYLHDNGIIHGNIKPTNILLDAKIRVRISDIGLRNEENPEIRYTAPEVLRGEEMTMEQLQKCDGWSYGVVIWEMMTGRIPYDDVEKSTLREYLTTEAELYPFIRRPPLPGKTQIPTLLYMLNDCWKDIKRRPSFNYYASQLPDLKKDIIEWMDCLDEDEDRIKFWTGECQKWENAKLYDLTNDD</sequence>
<feature type="non-terminal residue" evidence="7">
    <location>
        <position position="1"/>
    </location>
</feature>
<keyword evidence="1" id="KW-0808">Transferase</keyword>
<dbReference type="PANTHER" id="PTHR44329:SF288">
    <property type="entry name" value="MITOGEN-ACTIVATED PROTEIN KINASE KINASE KINASE 20"/>
    <property type="match status" value="1"/>
</dbReference>
<evidence type="ECO:0000256" key="1">
    <source>
        <dbReference type="ARBA" id="ARBA00022679"/>
    </source>
</evidence>
<keyword evidence="5" id="KW-0732">Signal</keyword>
<dbReference type="InterPro" id="IPR000719">
    <property type="entry name" value="Prot_kinase_dom"/>
</dbReference>
<gene>
    <name evidence="7" type="ORF">PFISCL1PPCAC_18425</name>
</gene>
<feature type="signal peptide" evidence="5">
    <location>
        <begin position="1"/>
        <end position="22"/>
    </location>
</feature>
<dbReference type="AlphaFoldDB" id="A0AAV5W8S7"/>
<dbReference type="GO" id="GO:0004674">
    <property type="term" value="F:protein serine/threonine kinase activity"/>
    <property type="evidence" value="ECO:0007669"/>
    <property type="project" value="TreeGrafter"/>
</dbReference>
<feature type="domain" description="Protein kinase" evidence="6">
    <location>
        <begin position="36"/>
        <end position="290"/>
    </location>
</feature>
<evidence type="ECO:0000313" key="7">
    <source>
        <dbReference type="EMBL" id="GMT27128.1"/>
    </source>
</evidence>
<evidence type="ECO:0000256" key="5">
    <source>
        <dbReference type="SAM" id="SignalP"/>
    </source>
</evidence>
<dbReference type="GO" id="GO:0005524">
    <property type="term" value="F:ATP binding"/>
    <property type="evidence" value="ECO:0007669"/>
    <property type="project" value="UniProtKB-KW"/>
</dbReference>
<organism evidence="7 8">
    <name type="scientific">Pristionchus fissidentatus</name>
    <dbReference type="NCBI Taxonomy" id="1538716"/>
    <lineage>
        <taxon>Eukaryota</taxon>
        <taxon>Metazoa</taxon>
        <taxon>Ecdysozoa</taxon>
        <taxon>Nematoda</taxon>
        <taxon>Chromadorea</taxon>
        <taxon>Rhabditida</taxon>
        <taxon>Rhabditina</taxon>
        <taxon>Diplogasteromorpha</taxon>
        <taxon>Diplogasteroidea</taxon>
        <taxon>Neodiplogasteridae</taxon>
        <taxon>Pristionchus</taxon>
    </lineage>
</organism>
<proteinExistence type="predicted"/>
<dbReference type="SUPFAM" id="SSF56112">
    <property type="entry name" value="Protein kinase-like (PK-like)"/>
    <property type="match status" value="1"/>
</dbReference>
<dbReference type="Proteomes" id="UP001432322">
    <property type="component" value="Unassembled WGS sequence"/>
</dbReference>
<feature type="chain" id="PRO_5043507007" description="Protein kinase domain-containing protein" evidence="5">
    <location>
        <begin position="23"/>
        <end position="330"/>
    </location>
</feature>
<evidence type="ECO:0000256" key="3">
    <source>
        <dbReference type="ARBA" id="ARBA00022777"/>
    </source>
</evidence>
<dbReference type="Pfam" id="PF07714">
    <property type="entry name" value="PK_Tyr_Ser-Thr"/>
    <property type="match status" value="1"/>
</dbReference>
<protein>
    <recommendedName>
        <fullName evidence="6">Protein kinase domain-containing protein</fullName>
    </recommendedName>
</protein>
<evidence type="ECO:0000313" key="8">
    <source>
        <dbReference type="Proteomes" id="UP001432322"/>
    </source>
</evidence>